<keyword evidence="7" id="KW-0121">Carboxypeptidase</keyword>
<evidence type="ECO:0000256" key="16">
    <source>
        <dbReference type="ARBA" id="ARBA00023145"/>
    </source>
</evidence>
<comment type="subcellular location">
    <subcellularLocation>
        <location evidence="1">Endoplasmic reticulum</location>
    </subcellularLocation>
    <subcellularLocation>
        <location evidence="3">Golgi apparatus</location>
    </subcellularLocation>
    <subcellularLocation>
        <location evidence="2">Lysosome</location>
    </subcellularLocation>
    <subcellularLocation>
        <location evidence="4">Secreted</location>
    </subcellularLocation>
</comment>
<dbReference type="SUPFAM" id="SSF53187">
    <property type="entry name" value="Zn-dependent exopeptidases"/>
    <property type="match status" value="1"/>
</dbReference>
<evidence type="ECO:0000259" key="21">
    <source>
        <dbReference type="Pfam" id="PF04389"/>
    </source>
</evidence>
<dbReference type="GO" id="GO:0005576">
    <property type="term" value="C:extracellular region"/>
    <property type="evidence" value="ECO:0007669"/>
    <property type="project" value="UniProtKB-SubCell"/>
</dbReference>
<accession>Q02AN7</accession>
<evidence type="ECO:0000256" key="1">
    <source>
        <dbReference type="ARBA" id="ARBA00004240"/>
    </source>
</evidence>
<dbReference type="GO" id="GO:0046872">
    <property type="term" value="F:metal ion binding"/>
    <property type="evidence" value="ECO:0007669"/>
    <property type="project" value="UniProtKB-KW"/>
</dbReference>
<evidence type="ECO:0000256" key="17">
    <source>
        <dbReference type="ARBA" id="ARBA00023180"/>
    </source>
</evidence>
<evidence type="ECO:0000256" key="7">
    <source>
        <dbReference type="ARBA" id="ARBA00022645"/>
    </source>
</evidence>
<keyword evidence="6" id="KW-0964">Secreted</keyword>
<name>Q02AN7_SOLUE</name>
<keyword evidence="13" id="KW-0862">Zinc</keyword>
<sequence length="544" mass="59782" precursor="true">MRKIAVVLLLSALPALCQERVDLGVVDRIKAEAFEHSRVMETLRNLTDVRGPRLTGSPGFEAAARWAVGELNGYGLEKVHLEKWGPFGRAWTLEQSSLELLEPGYQQLTAVPLAWSSSTNGPVTGDLVLAPLRVSFRDGPRKLEAAMQAYRAQWSGKLRGKIVLISAPKVPPQQTSPQFRRYTAAELADMMNAPAPAARITAKKLDELDWPEDPADIGKFFGSLPNSLMEQLYDLYDEAIAKRAEFFAKEGVAGGLQLDDRAHTGMLFAEAAGGFKAAGTPAPPTFVVTAEQYNRIGRLLEKKSPVRVRMNLKAAMSDRDQDGLNIVGELPGGDRKDEIVMVGAHFDSWHTGTGATDNGAGSAVMMEVMRILKALNLKLDRTVRIGLWGGEEEGLFGSRAYVKEHFADPKTMQVTSDHARLSGYFNLDNGSGKIRGVYLQGHEAMRPIFESWLAPFRDMGVTTVTIRNTGGTDHLSFAAVGLPGFQFIQDPLDYSTITHHSDMDTWDHAVPEDLMQASAVIATVVYQTATRKELLPRRELPKPE</sequence>
<evidence type="ECO:0000256" key="19">
    <source>
        <dbReference type="ARBA" id="ARBA00025833"/>
    </source>
</evidence>
<keyword evidence="11" id="KW-0378">Hydrolase</keyword>
<dbReference type="eggNOG" id="COG2234">
    <property type="taxonomic scope" value="Bacteria"/>
</dbReference>
<keyword evidence="14" id="KW-0333">Golgi apparatus</keyword>
<dbReference type="KEGG" id="sus:Acid_0880"/>
<evidence type="ECO:0000256" key="18">
    <source>
        <dbReference type="ARBA" id="ARBA00023228"/>
    </source>
</evidence>
<dbReference type="OrthoDB" id="9769665at2"/>
<keyword evidence="10" id="KW-0732">Signal</keyword>
<evidence type="ECO:0000256" key="13">
    <source>
        <dbReference type="ARBA" id="ARBA00022833"/>
    </source>
</evidence>
<feature type="domain" description="Peptidase M28" evidence="21">
    <location>
        <begin position="325"/>
        <end position="524"/>
    </location>
</feature>
<evidence type="ECO:0000256" key="2">
    <source>
        <dbReference type="ARBA" id="ARBA00004371"/>
    </source>
</evidence>
<keyword evidence="18" id="KW-0458">Lysosome</keyword>
<dbReference type="Gene3D" id="3.40.630.10">
    <property type="entry name" value="Zn peptidases"/>
    <property type="match status" value="2"/>
</dbReference>
<evidence type="ECO:0000256" key="12">
    <source>
        <dbReference type="ARBA" id="ARBA00022824"/>
    </source>
</evidence>
<dbReference type="PANTHER" id="PTHR12053:SF3">
    <property type="entry name" value="CARBOXYPEPTIDASE Q"/>
    <property type="match status" value="1"/>
</dbReference>
<keyword evidence="12" id="KW-0256">Endoplasmic reticulum</keyword>
<evidence type="ECO:0000256" key="8">
    <source>
        <dbReference type="ARBA" id="ARBA00022670"/>
    </source>
</evidence>
<reference evidence="22" key="1">
    <citation type="submission" date="2006-10" db="EMBL/GenBank/DDBJ databases">
        <title>Complete sequence of Solibacter usitatus Ellin6076.</title>
        <authorList>
            <consortium name="US DOE Joint Genome Institute"/>
            <person name="Copeland A."/>
            <person name="Lucas S."/>
            <person name="Lapidus A."/>
            <person name="Barry K."/>
            <person name="Detter J.C."/>
            <person name="Glavina del Rio T."/>
            <person name="Hammon N."/>
            <person name="Israni S."/>
            <person name="Dalin E."/>
            <person name="Tice H."/>
            <person name="Pitluck S."/>
            <person name="Thompson L.S."/>
            <person name="Brettin T."/>
            <person name="Bruce D."/>
            <person name="Han C."/>
            <person name="Tapia R."/>
            <person name="Gilna P."/>
            <person name="Schmutz J."/>
            <person name="Larimer F."/>
            <person name="Land M."/>
            <person name="Hauser L."/>
            <person name="Kyrpides N."/>
            <person name="Mikhailova N."/>
            <person name="Janssen P.H."/>
            <person name="Kuske C.R."/>
            <person name="Richardson P."/>
        </authorList>
    </citation>
    <scope>NUCLEOTIDE SEQUENCE</scope>
    <source>
        <strain evidence="22">Ellin6076</strain>
    </source>
</reference>
<dbReference type="AlphaFoldDB" id="Q02AN7"/>
<evidence type="ECO:0000256" key="14">
    <source>
        <dbReference type="ARBA" id="ARBA00023034"/>
    </source>
</evidence>
<dbReference type="EMBL" id="CP000473">
    <property type="protein sequence ID" value="ABJ81879.1"/>
    <property type="molecule type" value="Genomic_DNA"/>
</dbReference>
<dbReference type="InParanoid" id="Q02AN7"/>
<protein>
    <recommendedName>
        <fullName evidence="5">Carboxypeptidase Q</fullName>
    </recommendedName>
    <alternativeName>
        <fullName evidence="20">Plasma glutamate carboxypeptidase</fullName>
    </alternativeName>
</protein>
<dbReference type="Pfam" id="PF04389">
    <property type="entry name" value="Peptidase_M28"/>
    <property type="match status" value="1"/>
</dbReference>
<evidence type="ECO:0000256" key="6">
    <source>
        <dbReference type="ARBA" id="ARBA00022525"/>
    </source>
</evidence>
<evidence type="ECO:0000256" key="10">
    <source>
        <dbReference type="ARBA" id="ARBA00022729"/>
    </source>
</evidence>
<dbReference type="HOGENOM" id="CLU_033697_1_1_0"/>
<dbReference type="GO" id="GO:0005764">
    <property type="term" value="C:lysosome"/>
    <property type="evidence" value="ECO:0007669"/>
    <property type="project" value="UniProtKB-SubCell"/>
</dbReference>
<evidence type="ECO:0000256" key="15">
    <source>
        <dbReference type="ARBA" id="ARBA00023049"/>
    </source>
</evidence>
<evidence type="ECO:0000313" key="22">
    <source>
        <dbReference type="EMBL" id="ABJ81879.1"/>
    </source>
</evidence>
<keyword evidence="17" id="KW-0325">Glycoprotein</keyword>
<dbReference type="GO" id="GO:0004180">
    <property type="term" value="F:carboxypeptidase activity"/>
    <property type="evidence" value="ECO:0007669"/>
    <property type="project" value="UniProtKB-KW"/>
</dbReference>
<proteinExistence type="predicted"/>
<keyword evidence="16" id="KW-0865">Zymogen</keyword>
<keyword evidence="9" id="KW-0479">Metal-binding</keyword>
<dbReference type="PANTHER" id="PTHR12053">
    <property type="entry name" value="PROTEASE FAMILY M28 PLASMA GLUTAMATE CARBOXYPEPTIDASE-RELATED"/>
    <property type="match status" value="1"/>
</dbReference>
<keyword evidence="15" id="KW-0482">Metalloprotease</keyword>
<evidence type="ECO:0000256" key="20">
    <source>
        <dbReference type="ARBA" id="ARBA00033328"/>
    </source>
</evidence>
<comment type="subunit">
    <text evidence="19">Homodimer. The monomeric form is inactive while the homodimer is active.</text>
</comment>
<evidence type="ECO:0000256" key="5">
    <source>
        <dbReference type="ARBA" id="ARBA00014116"/>
    </source>
</evidence>
<organism evidence="22">
    <name type="scientific">Solibacter usitatus (strain Ellin6076)</name>
    <dbReference type="NCBI Taxonomy" id="234267"/>
    <lineage>
        <taxon>Bacteria</taxon>
        <taxon>Pseudomonadati</taxon>
        <taxon>Acidobacteriota</taxon>
        <taxon>Terriglobia</taxon>
        <taxon>Bryobacterales</taxon>
        <taxon>Solibacteraceae</taxon>
        <taxon>Candidatus Solibacter</taxon>
    </lineage>
</organism>
<dbReference type="GO" id="GO:0006508">
    <property type="term" value="P:proteolysis"/>
    <property type="evidence" value="ECO:0007669"/>
    <property type="project" value="UniProtKB-KW"/>
</dbReference>
<dbReference type="GO" id="GO:0070573">
    <property type="term" value="F:metallodipeptidase activity"/>
    <property type="evidence" value="ECO:0007669"/>
    <property type="project" value="InterPro"/>
</dbReference>
<gene>
    <name evidence="22" type="ordered locus">Acid_0880</name>
</gene>
<dbReference type="STRING" id="234267.Acid_0880"/>
<keyword evidence="8" id="KW-0645">Protease</keyword>
<evidence type="ECO:0000256" key="11">
    <source>
        <dbReference type="ARBA" id="ARBA00022801"/>
    </source>
</evidence>
<dbReference type="InterPro" id="IPR039866">
    <property type="entry name" value="CPQ"/>
</dbReference>
<evidence type="ECO:0000256" key="4">
    <source>
        <dbReference type="ARBA" id="ARBA00004613"/>
    </source>
</evidence>
<evidence type="ECO:0000256" key="9">
    <source>
        <dbReference type="ARBA" id="ARBA00022723"/>
    </source>
</evidence>
<dbReference type="InterPro" id="IPR007484">
    <property type="entry name" value="Peptidase_M28"/>
</dbReference>
<evidence type="ECO:0000256" key="3">
    <source>
        <dbReference type="ARBA" id="ARBA00004555"/>
    </source>
</evidence>